<evidence type="ECO:0000313" key="1">
    <source>
        <dbReference type="EMBL" id="ORD98551.1"/>
    </source>
</evidence>
<reference evidence="1 2" key="1">
    <citation type="journal article" date="2017" name="Environ. Microbiol.">
        <title>Decay of the glycolytic pathway and adaptation to intranuclear parasitism within Enterocytozoonidae microsporidia.</title>
        <authorList>
            <person name="Wiredu Boakye D."/>
            <person name="Jaroenlak P."/>
            <person name="Prachumwat A."/>
            <person name="Williams T.A."/>
            <person name="Bateman K.S."/>
            <person name="Itsathitphaisarn O."/>
            <person name="Sritunyalucksana K."/>
            <person name="Paszkiewicz K.H."/>
            <person name="Moore K.A."/>
            <person name="Stentiford G.D."/>
            <person name="Williams B.A."/>
        </authorList>
    </citation>
    <scope>NUCLEOTIDE SEQUENCE [LARGE SCALE GENOMIC DNA]</scope>
    <source>
        <strain evidence="2">canceri</strain>
    </source>
</reference>
<accession>A0A1X0QFH0</accession>
<name>A0A1X0QFH0_9MICR</name>
<dbReference type="VEuPathDB" id="MicrosporidiaDB:A0H76_2289"/>
<evidence type="ECO:0000313" key="2">
    <source>
        <dbReference type="Proteomes" id="UP000192501"/>
    </source>
</evidence>
<proteinExistence type="predicted"/>
<gene>
    <name evidence="1" type="ORF">A0H76_2289</name>
</gene>
<dbReference type="VEuPathDB" id="MicrosporidiaDB:HERIO_165"/>
<sequence>MNNVIRSVPYKKYNDIVWTVEDDIYVLELNRLEIKNNETFIEKNTFIEKTSELEYNEVLQTNQFSNDKIITFENPVVFEITPNKNSYNNLNENNKIPKFADNPFILNDKKE</sequence>
<dbReference type="Proteomes" id="UP000192501">
    <property type="component" value="Unassembled WGS sequence"/>
</dbReference>
<protein>
    <submittedName>
        <fullName evidence="1">Uncharacterized protein</fullName>
    </submittedName>
</protein>
<organism evidence="1 2">
    <name type="scientific">Hepatospora eriocheir</name>
    <dbReference type="NCBI Taxonomy" id="1081669"/>
    <lineage>
        <taxon>Eukaryota</taxon>
        <taxon>Fungi</taxon>
        <taxon>Fungi incertae sedis</taxon>
        <taxon>Microsporidia</taxon>
        <taxon>Hepatosporidae</taxon>
        <taxon>Hepatospora</taxon>
    </lineage>
</organism>
<comment type="caution">
    <text evidence="1">The sequence shown here is derived from an EMBL/GenBank/DDBJ whole genome shotgun (WGS) entry which is preliminary data.</text>
</comment>
<dbReference type="EMBL" id="LTAI01000598">
    <property type="protein sequence ID" value="ORD98551.1"/>
    <property type="molecule type" value="Genomic_DNA"/>
</dbReference>
<dbReference type="AlphaFoldDB" id="A0A1X0QFH0"/>